<protein>
    <submittedName>
        <fullName evidence="2">TIL domain containing protein</fullName>
    </submittedName>
</protein>
<feature type="signal peptide" evidence="1">
    <location>
        <begin position="1"/>
        <end position="22"/>
    </location>
</feature>
<organism evidence="2">
    <name type="scientific">Rhipicephalus appendiculatus</name>
    <name type="common">Brown ear tick</name>
    <dbReference type="NCBI Taxonomy" id="34631"/>
    <lineage>
        <taxon>Eukaryota</taxon>
        <taxon>Metazoa</taxon>
        <taxon>Ecdysozoa</taxon>
        <taxon>Arthropoda</taxon>
        <taxon>Chelicerata</taxon>
        <taxon>Arachnida</taxon>
        <taxon>Acari</taxon>
        <taxon>Parasitiformes</taxon>
        <taxon>Ixodida</taxon>
        <taxon>Ixodoidea</taxon>
        <taxon>Ixodidae</taxon>
        <taxon>Rhipicephalinae</taxon>
        <taxon>Rhipicephalus</taxon>
        <taxon>Rhipicephalus</taxon>
    </lineage>
</organism>
<keyword evidence="1" id="KW-0732">Signal</keyword>
<dbReference type="EMBL" id="GEDV01010972">
    <property type="protein sequence ID" value="JAP77585.1"/>
    <property type="molecule type" value="Transcribed_RNA"/>
</dbReference>
<dbReference type="SUPFAM" id="SSF57567">
    <property type="entry name" value="Serine protease inhibitors"/>
    <property type="match status" value="1"/>
</dbReference>
<dbReference type="InterPro" id="IPR036084">
    <property type="entry name" value="Ser_inhib-like_sf"/>
</dbReference>
<reference evidence="2" key="1">
    <citation type="journal article" date="2016" name="Ticks Tick Borne Dis.">
        <title>De novo assembly and annotation of the salivary gland transcriptome of Rhipicephalus appendiculatus male and female ticks during blood feeding.</title>
        <authorList>
            <person name="de Castro M.H."/>
            <person name="de Klerk D."/>
            <person name="Pienaar R."/>
            <person name="Latif A.A."/>
            <person name="Rees D.J."/>
            <person name="Mans B.J."/>
        </authorList>
    </citation>
    <scope>NUCLEOTIDE SEQUENCE</scope>
    <source>
        <tissue evidence="2">Salivary glands</tissue>
    </source>
</reference>
<name>A0A131YGE1_RHIAP</name>
<accession>A0A131YGE1</accession>
<dbReference type="AlphaFoldDB" id="A0A131YGE1"/>
<sequence length="91" mass="10270">MKAAALVITLFAVATVIQPTVSWSSYDDYPIRCSRNETIKYYAGACDECRCAHGGRPRVCTLQLIIKGCFCKRRYCRTTDGKKCVLKSECY</sequence>
<evidence type="ECO:0000256" key="1">
    <source>
        <dbReference type="SAM" id="SignalP"/>
    </source>
</evidence>
<proteinExistence type="predicted"/>
<evidence type="ECO:0000313" key="2">
    <source>
        <dbReference type="EMBL" id="JAP77585.1"/>
    </source>
</evidence>
<dbReference type="Gene3D" id="2.10.25.10">
    <property type="entry name" value="Laminin"/>
    <property type="match status" value="1"/>
</dbReference>
<feature type="chain" id="PRO_5007285150" evidence="1">
    <location>
        <begin position="23"/>
        <end position="91"/>
    </location>
</feature>